<dbReference type="PRINTS" id="PR00411">
    <property type="entry name" value="PNDRDTASEI"/>
</dbReference>
<evidence type="ECO:0000256" key="12">
    <source>
        <dbReference type="ARBA" id="ARBA00049645"/>
    </source>
</evidence>
<feature type="domain" description="FAD-dependent oxidoreductase 2 FAD-binding" evidence="17">
    <location>
        <begin position="21"/>
        <end position="53"/>
    </location>
</feature>
<evidence type="ECO:0000256" key="7">
    <source>
        <dbReference type="ARBA" id="ARBA00023098"/>
    </source>
</evidence>
<keyword evidence="10" id="KW-0413">Isomerase</keyword>
<evidence type="ECO:0000256" key="10">
    <source>
        <dbReference type="ARBA" id="ARBA00023235"/>
    </source>
</evidence>
<dbReference type="RefSeq" id="WP_146905381.1">
    <property type="nucleotide sequence ID" value="NZ_BJYS01000059.1"/>
</dbReference>
<proteinExistence type="inferred from homology"/>
<keyword evidence="20" id="KW-1185">Reference proteome</keyword>
<comment type="cofactor">
    <cofactor evidence="1">
        <name>FAD</name>
        <dbReference type="ChEBI" id="CHEBI:57692"/>
    </cofactor>
</comment>
<evidence type="ECO:0000256" key="13">
    <source>
        <dbReference type="ARBA" id="ARBA00049723"/>
    </source>
</evidence>
<evidence type="ECO:0000259" key="16">
    <source>
        <dbReference type="Pfam" id="PF00732"/>
    </source>
</evidence>
<comment type="pathway">
    <text evidence="12">Steroid metabolism; cholesterol degradation.</text>
</comment>
<keyword evidence="5" id="KW-0274">FAD</keyword>
<dbReference type="PANTHER" id="PTHR47470">
    <property type="entry name" value="CHOLESTEROL OXIDASE"/>
    <property type="match status" value="1"/>
</dbReference>
<keyword evidence="7" id="KW-0443">Lipid metabolism</keyword>
<keyword evidence="9" id="KW-0753">Steroid metabolism</keyword>
<dbReference type="Pfam" id="PF00890">
    <property type="entry name" value="FAD_binding_2"/>
    <property type="match status" value="1"/>
</dbReference>
<dbReference type="InterPro" id="IPR036188">
    <property type="entry name" value="FAD/NAD-bd_sf"/>
</dbReference>
<organism evidence="19 20">
    <name type="scientific">Adhaeribacter aerolatus</name>
    <dbReference type="NCBI Taxonomy" id="670289"/>
    <lineage>
        <taxon>Bacteria</taxon>
        <taxon>Pseudomonadati</taxon>
        <taxon>Bacteroidota</taxon>
        <taxon>Cytophagia</taxon>
        <taxon>Cytophagales</taxon>
        <taxon>Hymenobacteraceae</taxon>
        <taxon>Adhaeribacter</taxon>
    </lineage>
</organism>
<keyword evidence="6" id="KW-0560">Oxidoreductase</keyword>
<evidence type="ECO:0000256" key="4">
    <source>
        <dbReference type="ARBA" id="ARBA00022630"/>
    </source>
</evidence>
<evidence type="ECO:0000256" key="14">
    <source>
        <dbReference type="ARBA" id="ARBA00049744"/>
    </source>
</evidence>
<keyword evidence="3" id="KW-0153">Cholesterol metabolism</keyword>
<dbReference type="EMBL" id="BJYS01000059">
    <property type="protein sequence ID" value="GEO07359.1"/>
    <property type="molecule type" value="Genomic_DNA"/>
</dbReference>
<sequence>MKKHPQAYLSLPITDIKPFYDVVVIGSGYGGSIAASRLARAGLKVGLLERGKEYQPGDYPDDQVQATKEMQVNMPHKHLGSTTALYEFHVNKDINVFVGCGLGGTSLVNANVCIEPDRRVFADEAWPLEIREDFASFDRGVERARAMLKPERYPEGKNGYPKLPKTEAMKVAAKALNEPFTFAPINVTFENKINHVGVEQHKCDLCGDCVTGCNYGAKNTTLMNYLPDARNHGAEIFTEVAVQHLERINNQWVIYYRLQEAGREKFKAPFLFVRANMVILGAGSLGSTEILLKSKQNGLQLSNLLGHRFTGNGDVLGFGFNNDYEINGVGFGKHKPGEEIEAVGPCIGGIIDMRGKENLEEGYVIEEGVIPGALSGILPGTFITVARLLGKDTDANLKDFAMEKLRKIKTKILGAYEGALKNTLTYLVMSHDDGKGKLSLAHDRIRVDWPAVGKQPIFKIVNDKLKEATKALGGTYVTNPSWSKAMNFDLVTVHPLGGCVMGDKAETGVVNHAGQVYASETGTDLHQGLYVTDGAIIPRSVGVNPLLTISALAERSCEIIAQDYGLTISYDFPAVTPQEKKIKPVGLQFTETMTGYFSTEEKDDFQKGHDAGKNKNSPFTFTLTIVSEDLEKMLNSEQHEAKMAGTVTAPALSPKPLTISEGKFNLFVKDKQDPGKLKMLYQMKLHTVGGHEYFFTGYKEAADDKGFDVWSDTSTLFITVYEGPDSSGPVTGKGILKILPKDFKKQVTTIKALHAADVLESAKAIKDFGLFFSKALYQQYL</sequence>
<dbReference type="Gene3D" id="3.50.50.60">
    <property type="entry name" value="FAD/NAD(P)-binding domain"/>
    <property type="match status" value="3"/>
</dbReference>
<evidence type="ECO:0000256" key="15">
    <source>
        <dbReference type="ARBA" id="ARBA00049778"/>
    </source>
</evidence>
<dbReference type="SUPFAM" id="SSF51905">
    <property type="entry name" value="FAD/NAD(P)-binding domain"/>
    <property type="match status" value="1"/>
</dbReference>
<dbReference type="GO" id="GO:0050660">
    <property type="term" value="F:flavin adenine dinucleotide binding"/>
    <property type="evidence" value="ECO:0007669"/>
    <property type="project" value="InterPro"/>
</dbReference>
<comment type="similarity">
    <text evidence="2">Belongs to the GMC oxidoreductase family.</text>
</comment>
<dbReference type="InterPro" id="IPR052542">
    <property type="entry name" value="Cholesterol_Oxidase"/>
</dbReference>
<evidence type="ECO:0000256" key="9">
    <source>
        <dbReference type="ARBA" id="ARBA00023221"/>
    </source>
</evidence>
<feature type="domain" description="Glucose-methanol-choline oxidoreductase C-terminal" evidence="18">
    <location>
        <begin position="491"/>
        <end position="553"/>
    </location>
</feature>
<evidence type="ECO:0000259" key="17">
    <source>
        <dbReference type="Pfam" id="PF00890"/>
    </source>
</evidence>
<dbReference type="InterPro" id="IPR003953">
    <property type="entry name" value="FAD-dep_OxRdtase_2_FAD-bd"/>
</dbReference>
<dbReference type="GO" id="GO:0016995">
    <property type="term" value="F:cholesterol oxidase activity"/>
    <property type="evidence" value="ECO:0007669"/>
    <property type="project" value="UniProtKB-EC"/>
</dbReference>
<dbReference type="InterPro" id="IPR000172">
    <property type="entry name" value="GMC_OxRdtase_N"/>
</dbReference>
<evidence type="ECO:0000256" key="2">
    <source>
        <dbReference type="ARBA" id="ARBA00010790"/>
    </source>
</evidence>
<dbReference type="OrthoDB" id="1154541at2"/>
<evidence type="ECO:0000256" key="3">
    <source>
        <dbReference type="ARBA" id="ARBA00022548"/>
    </source>
</evidence>
<evidence type="ECO:0000256" key="1">
    <source>
        <dbReference type="ARBA" id="ARBA00001974"/>
    </source>
</evidence>
<accession>A0A512B5W8</accession>
<evidence type="ECO:0000313" key="19">
    <source>
        <dbReference type="EMBL" id="GEO07359.1"/>
    </source>
</evidence>
<dbReference type="InterPro" id="IPR007867">
    <property type="entry name" value="GMC_OxRtase_C"/>
</dbReference>
<gene>
    <name evidence="19" type="ORF">AAE02nite_50230</name>
</gene>
<dbReference type="AlphaFoldDB" id="A0A512B5W8"/>
<dbReference type="Pfam" id="PF05199">
    <property type="entry name" value="GMC_oxred_C"/>
    <property type="match status" value="1"/>
</dbReference>
<dbReference type="Pfam" id="PF00732">
    <property type="entry name" value="GMC_oxred_N"/>
    <property type="match status" value="1"/>
</dbReference>
<dbReference type="GO" id="GO:0004769">
    <property type="term" value="F:steroid Delta-isomerase activity"/>
    <property type="evidence" value="ECO:0007669"/>
    <property type="project" value="UniProtKB-EC"/>
</dbReference>
<evidence type="ECO:0000259" key="18">
    <source>
        <dbReference type="Pfam" id="PF05199"/>
    </source>
</evidence>
<keyword evidence="4" id="KW-0285">Flavoprotein</keyword>
<feature type="domain" description="Glucose-methanol-choline oxidoreductase N-terminal" evidence="16">
    <location>
        <begin position="82"/>
        <end position="294"/>
    </location>
</feature>
<evidence type="ECO:0000256" key="6">
    <source>
        <dbReference type="ARBA" id="ARBA00023002"/>
    </source>
</evidence>
<dbReference type="EC" id="5.3.3.1" evidence="11"/>
<protein>
    <recommendedName>
        <fullName evidence="14">Cholesterol oxidase</fullName>
        <ecNumber evidence="13">1.1.3.6</ecNumber>
        <ecNumber evidence="11">5.3.3.1</ecNumber>
    </recommendedName>
    <alternativeName>
        <fullName evidence="15">Cholesterol isomerase</fullName>
    </alternativeName>
</protein>
<dbReference type="Proteomes" id="UP000321532">
    <property type="component" value="Unassembled WGS sequence"/>
</dbReference>
<reference evidence="19 20" key="1">
    <citation type="submission" date="2019-07" db="EMBL/GenBank/DDBJ databases">
        <title>Whole genome shotgun sequence of Adhaeribacter aerolatus NBRC 106133.</title>
        <authorList>
            <person name="Hosoyama A."/>
            <person name="Uohara A."/>
            <person name="Ohji S."/>
            <person name="Ichikawa N."/>
        </authorList>
    </citation>
    <scope>NUCLEOTIDE SEQUENCE [LARGE SCALE GENOMIC DNA]</scope>
    <source>
        <strain evidence="19 20">NBRC 106133</strain>
    </source>
</reference>
<dbReference type="GO" id="GO:0008203">
    <property type="term" value="P:cholesterol metabolic process"/>
    <property type="evidence" value="ECO:0007669"/>
    <property type="project" value="UniProtKB-KW"/>
</dbReference>
<evidence type="ECO:0000256" key="11">
    <source>
        <dbReference type="ARBA" id="ARBA00038856"/>
    </source>
</evidence>
<dbReference type="EC" id="1.1.3.6" evidence="13"/>
<name>A0A512B5W8_9BACT</name>
<dbReference type="PANTHER" id="PTHR47470:SF1">
    <property type="entry name" value="FAD-DEPENDENT OXIDOREDUCTASE 2 FAD BINDING DOMAIN-CONTAINING PROTEIN"/>
    <property type="match status" value="1"/>
</dbReference>
<evidence type="ECO:0000313" key="20">
    <source>
        <dbReference type="Proteomes" id="UP000321532"/>
    </source>
</evidence>
<evidence type="ECO:0000256" key="8">
    <source>
        <dbReference type="ARBA" id="ARBA00023166"/>
    </source>
</evidence>
<evidence type="ECO:0000256" key="5">
    <source>
        <dbReference type="ARBA" id="ARBA00022827"/>
    </source>
</evidence>
<comment type="caution">
    <text evidence="19">The sequence shown here is derived from an EMBL/GenBank/DDBJ whole genome shotgun (WGS) entry which is preliminary data.</text>
</comment>
<keyword evidence="8" id="KW-1207">Sterol metabolism</keyword>